<feature type="transmembrane region" description="Helical" evidence="2">
    <location>
        <begin position="340"/>
        <end position="367"/>
    </location>
</feature>
<evidence type="ECO:0000256" key="1">
    <source>
        <dbReference type="SAM" id="MobiDB-lite"/>
    </source>
</evidence>
<dbReference type="GO" id="GO:0004175">
    <property type="term" value="F:endopeptidase activity"/>
    <property type="evidence" value="ECO:0007669"/>
    <property type="project" value="UniProtKB-ARBA"/>
</dbReference>
<sequence>MSISSSNHYHTSKTCKPSAIWIALSILGFLCFVIFQIIWPNFVANDTASEKMITEQQAIQRAEAFLLQPEIAASIAPPEKVATTKRIEAYYDTNDDLSGYISHSGTENTYRSWEKKAPYDVYRVLVLESADKQPLLSSSPYERLTKVDIHMRTGQVVGFQTESNGSTTSQDNRTEPNDRWKQSDHILRLFGWSTEQVKRVPLALEDGRSEGESSVHYEVPRAAVGEARLELQLEWDGRSLTQMLPNWQIPASYSNLMAQQQASAERIHNFVYVGMSLLLSIASIVMTILYRKQIVFRSRTLILLTVISCFISIAHVWNMTEGYFMVSEHQILPEKNLQTAIIVQAVITLIQAGFALYFSLIAGRWMWRQTKFSAIMPGWSDDSFGEHLVQAFWKGIGWTGILLGAQTLIFSIMQKGLNTWVSTEALSSPLNLYAPVWFPLLAWVAAISEEGFFRLFAIGLFHRFIRNVWIASLIPTFVWAAGHVMYPIYPFYSRPVELMIIGMLFVWMMLKHGFWTAVVAHLMFDTVLMAIGFLFGTNWTDILIGAAYILFPLTVVYGIRYLHSNRKHSPKMAYQQHPPS</sequence>
<organism evidence="4 5">
    <name type="scientific">Paenibacillus agilis</name>
    <dbReference type="NCBI Taxonomy" id="3020863"/>
    <lineage>
        <taxon>Bacteria</taxon>
        <taxon>Bacillati</taxon>
        <taxon>Bacillota</taxon>
        <taxon>Bacilli</taxon>
        <taxon>Bacillales</taxon>
        <taxon>Paenibacillaceae</taxon>
        <taxon>Paenibacillus</taxon>
    </lineage>
</organism>
<keyword evidence="2" id="KW-1133">Transmembrane helix</keyword>
<dbReference type="OrthoDB" id="2675631at2"/>
<keyword evidence="2" id="KW-0472">Membrane</keyword>
<keyword evidence="5" id="KW-1185">Reference proteome</keyword>
<name>A0A559IHJ3_9BACL</name>
<feature type="transmembrane region" description="Helical" evidence="2">
    <location>
        <begin position="468"/>
        <end position="486"/>
    </location>
</feature>
<comment type="caution">
    <text evidence="4">The sequence shown here is derived from an EMBL/GenBank/DDBJ whole genome shotgun (WGS) entry which is preliminary data.</text>
</comment>
<dbReference type="EMBL" id="VNJK01000004">
    <property type="protein sequence ID" value="TVX87136.1"/>
    <property type="molecule type" value="Genomic_DNA"/>
</dbReference>
<accession>A0A559IHJ3</accession>
<feature type="transmembrane region" description="Helical" evidence="2">
    <location>
        <begin position="517"/>
        <end position="536"/>
    </location>
</feature>
<evidence type="ECO:0000256" key="2">
    <source>
        <dbReference type="SAM" id="Phobius"/>
    </source>
</evidence>
<feature type="transmembrane region" description="Helical" evidence="2">
    <location>
        <begin position="20"/>
        <end position="39"/>
    </location>
</feature>
<feature type="transmembrane region" description="Helical" evidence="2">
    <location>
        <begin position="270"/>
        <end position="289"/>
    </location>
</feature>
<gene>
    <name evidence="4" type="ORF">FPZ44_21835</name>
</gene>
<reference evidence="4 5" key="1">
    <citation type="submission" date="2019-07" db="EMBL/GenBank/DDBJ databases">
        <authorList>
            <person name="Kim J."/>
        </authorList>
    </citation>
    <scope>NUCLEOTIDE SEQUENCE [LARGE SCALE GENOMIC DNA]</scope>
    <source>
        <strain evidence="4 5">N4</strain>
    </source>
</reference>
<protein>
    <submittedName>
        <fullName evidence="4">CPBP family intramembrane metalloprotease</fullName>
    </submittedName>
</protein>
<dbReference type="RefSeq" id="WP_144993926.1">
    <property type="nucleotide sequence ID" value="NZ_VNJK01000004.1"/>
</dbReference>
<dbReference type="InterPro" id="IPR003675">
    <property type="entry name" value="Rce1/LyrA-like_dom"/>
</dbReference>
<proteinExistence type="predicted"/>
<keyword evidence="4" id="KW-0378">Hydrolase</keyword>
<feature type="domain" description="CAAX prenyl protease 2/Lysostaphin resistance protein A-like" evidence="3">
    <location>
        <begin position="435"/>
        <end position="526"/>
    </location>
</feature>
<feature type="compositionally biased region" description="Polar residues" evidence="1">
    <location>
        <begin position="159"/>
        <end position="171"/>
    </location>
</feature>
<dbReference type="GO" id="GO:0008237">
    <property type="term" value="F:metallopeptidase activity"/>
    <property type="evidence" value="ECO:0007669"/>
    <property type="project" value="UniProtKB-KW"/>
</dbReference>
<feature type="transmembrane region" description="Helical" evidence="2">
    <location>
        <begin position="388"/>
        <end position="412"/>
    </location>
</feature>
<evidence type="ECO:0000313" key="4">
    <source>
        <dbReference type="EMBL" id="TVX87136.1"/>
    </source>
</evidence>
<evidence type="ECO:0000259" key="3">
    <source>
        <dbReference type="Pfam" id="PF02517"/>
    </source>
</evidence>
<keyword evidence="4" id="KW-0645">Protease</keyword>
<dbReference type="Proteomes" id="UP000318102">
    <property type="component" value="Unassembled WGS sequence"/>
</dbReference>
<dbReference type="GO" id="GO:0080120">
    <property type="term" value="P:CAAX-box protein maturation"/>
    <property type="evidence" value="ECO:0007669"/>
    <property type="project" value="UniProtKB-ARBA"/>
</dbReference>
<keyword evidence="2" id="KW-0812">Transmembrane</keyword>
<dbReference type="AlphaFoldDB" id="A0A559IHJ3"/>
<dbReference type="Pfam" id="PF02517">
    <property type="entry name" value="Rce1-like"/>
    <property type="match status" value="1"/>
</dbReference>
<evidence type="ECO:0000313" key="5">
    <source>
        <dbReference type="Proteomes" id="UP000318102"/>
    </source>
</evidence>
<keyword evidence="4" id="KW-0482">Metalloprotease</keyword>
<feature type="transmembrane region" description="Helical" evidence="2">
    <location>
        <begin position="301"/>
        <end position="320"/>
    </location>
</feature>
<feature type="transmembrane region" description="Helical" evidence="2">
    <location>
        <begin position="542"/>
        <end position="562"/>
    </location>
</feature>
<feature type="region of interest" description="Disordered" evidence="1">
    <location>
        <begin position="159"/>
        <end position="178"/>
    </location>
</feature>
<feature type="transmembrane region" description="Helical" evidence="2">
    <location>
        <begin position="432"/>
        <end position="456"/>
    </location>
</feature>